<comment type="similarity">
    <text evidence="3">Belongs to the Ahb/Nir family.</text>
</comment>
<comment type="catalytic activity">
    <reaction evidence="5">
        <text>siroheme + 2 H(+) = 12,18-didecarboxysiroheme + 2 CO2</text>
        <dbReference type="Rhea" id="RHEA:19093"/>
        <dbReference type="ChEBI" id="CHEBI:15378"/>
        <dbReference type="ChEBI" id="CHEBI:16526"/>
        <dbReference type="ChEBI" id="CHEBI:60052"/>
        <dbReference type="ChEBI" id="CHEBI:140497"/>
        <dbReference type="EC" id="4.1.1.111"/>
    </reaction>
</comment>
<protein>
    <recommendedName>
        <fullName evidence="4">siroheme decarboxylase</fullName>
        <ecNumber evidence="4">4.1.1.111</ecNumber>
    </recommendedName>
</protein>
<dbReference type="EMBL" id="UIDG01000112">
    <property type="protein sequence ID" value="SUS05579.1"/>
    <property type="molecule type" value="Genomic_DNA"/>
</dbReference>
<accession>A0A380TAZ7</accession>
<dbReference type="Pfam" id="PF17805">
    <property type="entry name" value="AsnC_trans_reg2"/>
    <property type="match status" value="1"/>
</dbReference>
<evidence type="ECO:0000256" key="3">
    <source>
        <dbReference type="ARBA" id="ARBA00023457"/>
    </source>
</evidence>
<evidence type="ECO:0000256" key="4">
    <source>
        <dbReference type="ARBA" id="ARBA00023471"/>
    </source>
</evidence>
<feature type="domain" description="Siroheme decarboxylase NirL-like HTH" evidence="7">
    <location>
        <begin position="8"/>
        <end position="52"/>
    </location>
</feature>
<dbReference type="Pfam" id="PF22451">
    <property type="entry name" value="NirdL-like_HTH"/>
    <property type="match status" value="1"/>
</dbReference>
<evidence type="ECO:0000256" key="1">
    <source>
        <dbReference type="ARBA" id="ARBA00023239"/>
    </source>
</evidence>
<dbReference type="PANTHER" id="PTHR43413">
    <property type="entry name" value="TRANSCRIPTIONAL REGULATOR, ASNC FAMILY"/>
    <property type="match status" value="1"/>
</dbReference>
<gene>
    <name evidence="8" type="ORF">DF3PB_20047</name>
</gene>
<evidence type="ECO:0000313" key="8">
    <source>
        <dbReference type="EMBL" id="SUS05579.1"/>
    </source>
</evidence>
<dbReference type="GO" id="GO:0016829">
    <property type="term" value="F:lyase activity"/>
    <property type="evidence" value="ECO:0007669"/>
    <property type="project" value="UniProtKB-KW"/>
</dbReference>
<reference evidence="8" key="1">
    <citation type="submission" date="2018-07" db="EMBL/GenBank/DDBJ databases">
        <authorList>
            <person name="Quirk P.G."/>
            <person name="Krulwich T.A."/>
        </authorList>
    </citation>
    <scope>NUCLEOTIDE SEQUENCE</scope>
</reference>
<comment type="pathway">
    <text evidence="2">Porphyrin-containing compound metabolism.</text>
</comment>
<dbReference type="AlphaFoldDB" id="A0A380TAZ7"/>
<evidence type="ECO:0000256" key="2">
    <source>
        <dbReference type="ARBA" id="ARBA00023444"/>
    </source>
</evidence>
<feature type="domain" description="Siroheme decarboxylase AsnC-like ligand binding" evidence="6">
    <location>
        <begin position="66"/>
        <end position="135"/>
    </location>
</feature>
<dbReference type="InterPro" id="IPR050684">
    <property type="entry name" value="HTH-Siroheme_Decarb"/>
</dbReference>
<dbReference type="EC" id="4.1.1.111" evidence="4"/>
<sequence length="149" mass="16037">MPTTAIAHRLLDAYQREFPLEPRPFARIAADLGAAEADVIAALATLQDGGKISRIGAVIRPNSIGASTLAALSVPEADVERVAALVCAHREVNHCYEREHAINVWFVVTAAARAAVNRVLLEIEAETGRDCLDLPMVEGYHIDLGFPLS</sequence>
<evidence type="ECO:0000256" key="5">
    <source>
        <dbReference type="ARBA" id="ARBA00048470"/>
    </source>
</evidence>
<proteinExistence type="inferred from homology"/>
<dbReference type="PANTHER" id="PTHR43413:SF1">
    <property type="entry name" value="SIROHEME DECARBOXYLASE NIRL SUBUNIT"/>
    <property type="match status" value="1"/>
</dbReference>
<dbReference type="InterPro" id="IPR053953">
    <property type="entry name" value="NirdL-like_HTH"/>
</dbReference>
<name>A0A380TAZ7_9ZZZZ</name>
<dbReference type="Gene3D" id="3.30.70.3460">
    <property type="match status" value="1"/>
</dbReference>
<dbReference type="InterPro" id="IPR040523">
    <property type="entry name" value="AsnC_trans_reg2"/>
</dbReference>
<evidence type="ECO:0000259" key="7">
    <source>
        <dbReference type="Pfam" id="PF22451"/>
    </source>
</evidence>
<organism evidence="8">
    <name type="scientific">metagenome</name>
    <dbReference type="NCBI Taxonomy" id="256318"/>
    <lineage>
        <taxon>unclassified sequences</taxon>
        <taxon>metagenomes</taxon>
    </lineage>
</organism>
<keyword evidence="1" id="KW-0456">Lyase</keyword>
<evidence type="ECO:0000259" key="6">
    <source>
        <dbReference type="Pfam" id="PF17805"/>
    </source>
</evidence>